<dbReference type="Pfam" id="PF00356">
    <property type="entry name" value="LacI"/>
    <property type="match status" value="1"/>
</dbReference>
<feature type="compositionally biased region" description="Basic residues" evidence="4">
    <location>
        <begin position="10"/>
        <end position="21"/>
    </location>
</feature>
<dbReference type="Gene3D" id="1.10.260.40">
    <property type="entry name" value="lambda repressor-like DNA-binding domains"/>
    <property type="match status" value="1"/>
</dbReference>
<protein>
    <submittedName>
        <fullName evidence="6">LacI family DNA-binding transcriptional regulator</fullName>
    </submittedName>
</protein>
<dbReference type="InterPro" id="IPR000843">
    <property type="entry name" value="HTH_LacI"/>
</dbReference>
<dbReference type="SUPFAM" id="SSF53822">
    <property type="entry name" value="Periplasmic binding protein-like I"/>
    <property type="match status" value="1"/>
</dbReference>
<evidence type="ECO:0000256" key="1">
    <source>
        <dbReference type="ARBA" id="ARBA00023015"/>
    </source>
</evidence>
<evidence type="ECO:0000256" key="2">
    <source>
        <dbReference type="ARBA" id="ARBA00023125"/>
    </source>
</evidence>
<feature type="region of interest" description="Disordered" evidence="4">
    <location>
        <begin position="1"/>
        <end position="31"/>
    </location>
</feature>
<organism evidence="6 7">
    <name type="scientific">Alteriqipengyuania lutimaris</name>
    <dbReference type="NCBI Taxonomy" id="1538146"/>
    <lineage>
        <taxon>Bacteria</taxon>
        <taxon>Pseudomonadati</taxon>
        <taxon>Pseudomonadota</taxon>
        <taxon>Alphaproteobacteria</taxon>
        <taxon>Sphingomonadales</taxon>
        <taxon>Erythrobacteraceae</taxon>
        <taxon>Alteriqipengyuania</taxon>
    </lineage>
</organism>
<evidence type="ECO:0000256" key="3">
    <source>
        <dbReference type="ARBA" id="ARBA00023163"/>
    </source>
</evidence>
<dbReference type="PROSITE" id="PS50932">
    <property type="entry name" value="HTH_LACI_2"/>
    <property type="match status" value="1"/>
</dbReference>
<accession>A0A395LND5</accession>
<evidence type="ECO:0000259" key="5">
    <source>
        <dbReference type="PROSITE" id="PS50932"/>
    </source>
</evidence>
<feature type="domain" description="HTH lacI-type" evidence="5">
    <location>
        <begin position="27"/>
        <end position="81"/>
    </location>
</feature>
<proteinExistence type="predicted"/>
<dbReference type="AlphaFoldDB" id="A0A395LND5"/>
<evidence type="ECO:0000313" key="7">
    <source>
        <dbReference type="Proteomes" id="UP000254101"/>
    </source>
</evidence>
<dbReference type="RefSeq" id="WP_115492807.1">
    <property type="nucleotide sequence ID" value="NZ_JACHWW010000001.1"/>
</dbReference>
<dbReference type="Pfam" id="PF13377">
    <property type="entry name" value="Peripla_BP_3"/>
    <property type="match status" value="1"/>
</dbReference>
<evidence type="ECO:0000256" key="4">
    <source>
        <dbReference type="SAM" id="MobiDB-lite"/>
    </source>
</evidence>
<dbReference type="PANTHER" id="PTHR30146:SF153">
    <property type="entry name" value="LACTOSE OPERON REPRESSOR"/>
    <property type="match status" value="1"/>
</dbReference>
<evidence type="ECO:0000313" key="6">
    <source>
        <dbReference type="EMBL" id="RDS78576.1"/>
    </source>
</evidence>
<gene>
    <name evidence="6" type="ORF">DL238_06710</name>
</gene>
<dbReference type="Gene3D" id="3.40.50.2300">
    <property type="match status" value="2"/>
</dbReference>
<reference evidence="6 7" key="1">
    <citation type="submission" date="2018-07" db="EMBL/GenBank/DDBJ databases">
        <title>Erythrobacter nanhaiensis sp. nov., a novel member of the genus Erythrobacter isolated from the South China Sea.</title>
        <authorList>
            <person name="Chen X."/>
            <person name="Liu J."/>
        </authorList>
    </citation>
    <scope>NUCLEOTIDE SEQUENCE [LARGE SCALE GENOMIC DNA]</scope>
    <source>
        <strain evidence="6 7">S-5</strain>
    </source>
</reference>
<dbReference type="InterPro" id="IPR046335">
    <property type="entry name" value="LacI/GalR-like_sensor"/>
</dbReference>
<dbReference type="OrthoDB" id="7939625at2"/>
<dbReference type="SMART" id="SM00354">
    <property type="entry name" value="HTH_LACI"/>
    <property type="match status" value="1"/>
</dbReference>
<keyword evidence="2 6" id="KW-0238">DNA-binding</keyword>
<name>A0A395LND5_9SPHN</name>
<dbReference type="PANTHER" id="PTHR30146">
    <property type="entry name" value="LACI-RELATED TRANSCRIPTIONAL REPRESSOR"/>
    <property type="match status" value="1"/>
</dbReference>
<keyword evidence="1" id="KW-0805">Transcription regulation</keyword>
<dbReference type="GO" id="GO:0000976">
    <property type="term" value="F:transcription cis-regulatory region binding"/>
    <property type="evidence" value="ECO:0007669"/>
    <property type="project" value="TreeGrafter"/>
</dbReference>
<comment type="caution">
    <text evidence="6">The sequence shown here is derived from an EMBL/GenBank/DDBJ whole genome shotgun (WGS) entry which is preliminary data.</text>
</comment>
<dbReference type="InterPro" id="IPR010982">
    <property type="entry name" value="Lambda_DNA-bd_dom_sf"/>
</dbReference>
<dbReference type="SUPFAM" id="SSF47413">
    <property type="entry name" value="lambda repressor-like DNA-binding domains"/>
    <property type="match status" value="1"/>
</dbReference>
<keyword evidence="7" id="KW-1185">Reference proteome</keyword>
<dbReference type="EMBL" id="QRBB01000001">
    <property type="protein sequence ID" value="RDS78576.1"/>
    <property type="molecule type" value="Genomic_DNA"/>
</dbReference>
<sequence length="375" mass="40552">MQDGSEDRKKSARQGGKRGGRRGNSAPTIGDVAREANCSPMTVSRVINGEGNVREETQELVLAAIRKLKYSPNRAARSLAGGEQLRVALMFDNPSASYLSEFLMGALEEATRNDIHLEVQSCENPGDAAPLVRKLAEGGIKGFILPPPLCDDQALLDLVGELDAVAIAVGPGRATGTHGAVMIDEYQAAYDMTRHIIDLGHERIGFIIGNPEQVASGRRLNGYCAAIEDAGLEPLDELMAQGRFTYRSGMAAAEKLLALDPRPTAIFASNDDMAAATVAVCHRNHLDVPNDITVCGFDDTDMASTIWPELTTVRQPIREMTAWAVTAIARIMRARRTNERLTPEQTILPYTLVRRESDAAPSLVRSSSSGKNGER</sequence>
<dbReference type="Proteomes" id="UP000254101">
    <property type="component" value="Unassembled WGS sequence"/>
</dbReference>
<dbReference type="CDD" id="cd01392">
    <property type="entry name" value="HTH_LacI"/>
    <property type="match status" value="1"/>
</dbReference>
<dbReference type="CDD" id="cd01545">
    <property type="entry name" value="PBP1_SalR"/>
    <property type="match status" value="1"/>
</dbReference>
<dbReference type="InterPro" id="IPR028082">
    <property type="entry name" value="Peripla_BP_I"/>
</dbReference>
<keyword evidence="3" id="KW-0804">Transcription</keyword>
<dbReference type="GO" id="GO:0003700">
    <property type="term" value="F:DNA-binding transcription factor activity"/>
    <property type="evidence" value="ECO:0007669"/>
    <property type="project" value="TreeGrafter"/>
</dbReference>